<accession>A0ABX1Q8H2</accession>
<evidence type="ECO:0000313" key="4">
    <source>
        <dbReference type="Proteomes" id="UP000648984"/>
    </source>
</evidence>
<keyword evidence="4" id="KW-1185">Reference proteome</keyword>
<comment type="caution">
    <text evidence="3">The sequence shown here is derived from an EMBL/GenBank/DDBJ whole genome shotgun (WGS) entry which is preliminary data.</text>
</comment>
<comment type="pathway">
    <text evidence="1">Cofactor biosynthesis; ubiquinone biosynthesis.</text>
</comment>
<dbReference type="PANTHER" id="PTHR38693:SF1">
    <property type="entry name" value="UBIQUINONE BIOSYNTHESIS ACCESSORY FACTOR UBIJ"/>
    <property type="match status" value="1"/>
</dbReference>
<dbReference type="RefSeq" id="WP_169259732.1">
    <property type="nucleotide sequence ID" value="NZ_WTVQ01000009.1"/>
</dbReference>
<dbReference type="HAMAP" id="MF_02215">
    <property type="entry name" value="UbiJ"/>
    <property type="match status" value="1"/>
</dbReference>
<dbReference type="PANTHER" id="PTHR38693">
    <property type="entry name" value="UBIQUINONE BIOSYNTHESIS PROTEIN UBIJ"/>
    <property type="match status" value="1"/>
</dbReference>
<comment type="subcellular location">
    <subcellularLocation>
        <location evidence="1">Cytoplasm</location>
    </subcellularLocation>
</comment>
<name>A0ABX1Q8H2_9RHOO</name>
<organism evidence="3 4">
    <name type="scientific">Aromatoleum diolicum</name>
    <dbReference type="NCBI Taxonomy" id="75796"/>
    <lineage>
        <taxon>Bacteria</taxon>
        <taxon>Pseudomonadati</taxon>
        <taxon>Pseudomonadota</taxon>
        <taxon>Betaproteobacteria</taxon>
        <taxon>Rhodocyclales</taxon>
        <taxon>Rhodocyclaceae</taxon>
        <taxon>Aromatoleum</taxon>
    </lineage>
</organism>
<dbReference type="InterPro" id="IPR003033">
    <property type="entry name" value="SCP2_sterol-bd_dom"/>
</dbReference>
<evidence type="ECO:0000313" key="3">
    <source>
        <dbReference type="EMBL" id="NMG74583.1"/>
    </source>
</evidence>
<gene>
    <name evidence="1" type="primary">ubiJ</name>
    <name evidence="3" type="ORF">GPA25_07390</name>
</gene>
<sequence>MALSTRGFLAAINHLLAPATWARERLTPHAGRSARLRAEPLECVFTIAPDGFLVEADAETEAAVTLSIPLSAVPHFLGGDHNKAMNAVRIEGNADFADALGFVFRNLHWDAEEDLSRVCGDIVAHRLVMAAHGLKDAQQRAWNALTGNLAEYLTEEQQTLVTRTSLEAHADRLRQVRDDIARLGKRLDRLSAPVRR</sequence>
<evidence type="ECO:0000256" key="1">
    <source>
        <dbReference type="HAMAP-Rule" id="MF_02215"/>
    </source>
</evidence>
<feature type="domain" description="SCP2" evidence="2">
    <location>
        <begin position="12"/>
        <end position="104"/>
    </location>
</feature>
<protein>
    <recommendedName>
        <fullName evidence="1">Ubiquinone biosynthesis accessory factor UbiJ</fullName>
    </recommendedName>
</protein>
<comment type="similarity">
    <text evidence="1">Belongs to the UbiJ family.</text>
</comment>
<proteinExistence type="inferred from homology"/>
<comment type="function">
    <text evidence="1">Required for ubiquinone (coenzyme Q) biosynthesis. Binds hydrophobic ubiquinone biosynthetic intermediates via its SCP2 domain and is essential for the stability of the Ubi complex. May constitute a docking platform where Ubi enzymes assemble and access their SCP2-bound polyprenyl substrates.</text>
</comment>
<dbReference type="EMBL" id="WTVQ01000009">
    <property type="protein sequence ID" value="NMG74583.1"/>
    <property type="molecule type" value="Genomic_DNA"/>
</dbReference>
<keyword evidence="1" id="KW-0831">Ubiquinone biosynthesis</keyword>
<keyword evidence="1" id="KW-0963">Cytoplasm</keyword>
<dbReference type="Proteomes" id="UP000648984">
    <property type="component" value="Unassembled WGS sequence"/>
</dbReference>
<dbReference type="InterPro" id="IPR038989">
    <property type="entry name" value="UbiJ"/>
</dbReference>
<dbReference type="Pfam" id="PF02036">
    <property type="entry name" value="SCP2"/>
    <property type="match status" value="1"/>
</dbReference>
<evidence type="ECO:0000259" key="2">
    <source>
        <dbReference type="Pfam" id="PF02036"/>
    </source>
</evidence>
<reference evidence="3 4" key="1">
    <citation type="submission" date="2019-12" db="EMBL/GenBank/DDBJ databases">
        <title>Comparative genomics gives insights into the taxonomy of the Azoarcus-Aromatoleum group and reveals separate origins of nif in the plant-associated Azoarcus and non-plant-associated Aromatoleum sub-groups.</title>
        <authorList>
            <person name="Lafos M."/>
            <person name="Maluk M."/>
            <person name="Batista M."/>
            <person name="Junghare M."/>
            <person name="Carmona M."/>
            <person name="Faoro H."/>
            <person name="Cruz L.M."/>
            <person name="Battistoni F."/>
            <person name="De Souza E."/>
            <person name="Pedrosa F."/>
            <person name="Chen W.-M."/>
            <person name="Poole P.S."/>
            <person name="Dixon R.A."/>
            <person name="James E.K."/>
        </authorList>
    </citation>
    <scope>NUCLEOTIDE SEQUENCE [LARGE SCALE GENOMIC DNA]</scope>
    <source>
        <strain evidence="3 4">22Lin</strain>
    </source>
</reference>